<proteinExistence type="predicted"/>
<reference evidence="2 3" key="1">
    <citation type="journal article" date="2020" name="Microorganisms">
        <title>Osmotic Adaptation and Compatible Solute Biosynthesis of Phototrophic Bacteria as Revealed from Genome Analyses.</title>
        <authorList>
            <person name="Imhoff J.F."/>
            <person name="Rahn T."/>
            <person name="Kunzel S."/>
            <person name="Keller A."/>
            <person name="Neulinger S.C."/>
        </authorList>
    </citation>
    <scope>NUCLEOTIDE SEQUENCE [LARGE SCALE GENOMIC DNA]</scope>
    <source>
        <strain evidence="2 3">DSM 25653</strain>
    </source>
</reference>
<dbReference type="AlphaFoldDB" id="A0A9X0W7A1"/>
<keyword evidence="3" id="KW-1185">Reference proteome</keyword>
<keyword evidence="1" id="KW-0472">Membrane</keyword>
<keyword evidence="1" id="KW-0812">Transmembrane</keyword>
<protein>
    <submittedName>
        <fullName evidence="2">Uncharacterized protein</fullName>
    </submittedName>
</protein>
<comment type="caution">
    <text evidence="2">The sequence shown here is derived from an EMBL/GenBank/DDBJ whole genome shotgun (WGS) entry which is preliminary data.</text>
</comment>
<evidence type="ECO:0000256" key="1">
    <source>
        <dbReference type="SAM" id="Phobius"/>
    </source>
</evidence>
<sequence length="86" mass="9528">MKLCKTCFSSVWPFVLMTVIAGITGFVTWLTLGLSQPEPETRIAVGLIVFVAVEATLIHYVVSCMRRHCRHHVPKMGRGHHLSPGA</sequence>
<accession>A0A9X0W7A1</accession>
<feature type="transmembrane region" description="Helical" evidence="1">
    <location>
        <begin position="12"/>
        <end position="31"/>
    </location>
</feature>
<organism evidence="2 3">
    <name type="scientific">Lamprobacter modestohalophilus</name>
    <dbReference type="NCBI Taxonomy" id="1064514"/>
    <lineage>
        <taxon>Bacteria</taxon>
        <taxon>Pseudomonadati</taxon>
        <taxon>Pseudomonadota</taxon>
        <taxon>Gammaproteobacteria</taxon>
        <taxon>Chromatiales</taxon>
        <taxon>Chromatiaceae</taxon>
        <taxon>Lamprobacter</taxon>
    </lineage>
</organism>
<gene>
    <name evidence="2" type="ORF">CKO42_06795</name>
</gene>
<evidence type="ECO:0000313" key="3">
    <source>
        <dbReference type="Proteomes" id="UP001138768"/>
    </source>
</evidence>
<evidence type="ECO:0000313" key="2">
    <source>
        <dbReference type="EMBL" id="MBK1618156.1"/>
    </source>
</evidence>
<name>A0A9X0W7A1_9GAMM</name>
<feature type="transmembrane region" description="Helical" evidence="1">
    <location>
        <begin position="43"/>
        <end position="62"/>
    </location>
</feature>
<dbReference type="Proteomes" id="UP001138768">
    <property type="component" value="Unassembled WGS sequence"/>
</dbReference>
<keyword evidence="1" id="KW-1133">Transmembrane helix</keyword>
<dbReference type="EMBL" id="NRRY01000007">
    <property type="protein sequence ID" value="MBK1618156.1"/>
    <property type="molecule type" value="Genomic_DNA"/>
</dbReference>